<dbReference type="HAMAP" id="MF_01147">
    <property type="entry name" value="Lgt"/>
    <property type="match status" value="1"/>
</dbReference>
<feature type="binding site" evidence="7">
    <location>
        <position position="141"/>
    </location>
    <ligand>
        <name>a 1,2-diacyl-sn-glycero-3-phospho-(1'-sn-glycerol)</name>
        <dbReference type="ChEBI" id="CHEBI:64716"/>
    </ligand>
</feature>
<protein>
    <recommendedName>
        <fullName evidence="7">Phosphatidylglycerol--prolipoprotein diacylglyceryl transferase</fullName>
        <ecNumber evidence="7">2.5.1.145</ecNumber>
    </recommendedName>
</protein>
<comment type="catalytic activity">
    <reaction evidence="7">
        <text>L-cysteinyl-[prolipoprotein] + a 1,2-diacyl-sn-glycero-3-phospho-(1'-sn-glycerol) = an S-1,2-diacyl-sn-glyceryl-L-cysteinyl-[prolipoprotein] + sn-glycerol 1-phosphate + H(+)</text>
        <dbReference type="Rhea" id="RHEA:56712"/>
        <dbReference type="Rhea" id="RHEA-COMP:14679"/>
        <dbReference type="Rhea" id="RHEA-COMP:14680"/>
        <dbReference type="ChEBI" id="CHEBI:15378"/>
        <dbReference type="ChEBI" id="CHEBI:29950"/>
        <dbReference type="ChEBI" id="CHEBI:57685"/>
        <dbReference type="ChEBI" id="CHEBI:64716"/>
        <dbReference type="ChEBI" id="CHEBI:140658"/>
        <dbReference type="EC" id="2.5.1.145"/>
    </reaction>
</comment>
<feature type="region of interest" description="Disordered" evidence="8">
    <location>
        <begin position="271"/>
        <end position="499"/>
    </location>
</feature>
<dbReference type="EMBL" id="QUAL01000045">
    <property type="protein sequence ID" value="RIQ32499.1"/>
    <property type="molecule type" value="Genomic_DNA"/>
</dbReference>
<dbReference type="PROSITE" id="PS01311">
    <property type="entry name" value="LGT"/>
    <property type="match status" value="1"/>
</dbReference>
<proteinExistence type="inferred from homology"/>
<comment type="pathway">
    <text evidence="7">Protein modification; lipoprotein biosynthesis (diacylglyceryl transfer).</text>
</comment>
<feature type="compositionally biased region" description="Basic and acidic residues" evidence="8">
    <location>
        <begin position="319"/>
        <end position="348"/>
    </location>
</feature>
<dbReference type="GO" id="GO:0008961">
    <property type="term" value="F:phosphatidylglycerol-prolipoprotein diacylglyceryl transferase activity"/>
    <property type="evidence" value="ECO:0007669"/>
    <property type="project" value="UniProtKB-UniRule"/>
</dbReference>
<dbReference type="InterPro" id="IPR001640">
    <property type="entry name" value="Lgt"/>
</dbReference>
<dbReference type="PANTHER" id="PTHR30589:SF0">
    <property type="entry name" value="PHOSPHATIDYLGLYCEROL--PROLIPOPROTEIN DIACYLGLYCERYL TRANSFERASE"/>
    <property type="match status" value="1"/>
</dbReference>
<dbReference type="AlphaFoldDB" id="A0A418KVL7"/>
<dbReference type="NCBIfam" id="TIGR00544">
    <property type="entry name" value="lgt"/>
    <property type="match status" value="1"/>
</dbReference>
<keyword evidence="3 7" id="KW-0808">Transferase</keyword>
<evidence type="ECO:0000313" key="9">
    <source>
        <dbReference type="EMBL" id="RIQ32499.1"/>
    </source>
</evidence>
<dbReference type="EC" id="2.5.1.145" evidence="7"/>
<keyword evidence="6 7" id="KW-0472">Membrane</keyword>
<gene>
    <name evidence="7" type="primary">lgt</name>
    <name evidence="9" type="ORF">DY240_05500</name>
</gene>
<comment type="similarity">
    <text evidence="1 7">Belongs to the Lgt family.</text>
</comment>
<dbReference type="Proteomes" id="UP000284057">
    <property type="component" value="Unassembled WGS sequence"/>
</dbReference>
<evidence type="ECO:0000256" key="6">
    <source>
        <dbReference type="ARBA" id="ARBA00023136"/>
    </source>
</evidence>
<dbReference type="OrthoDB" id="871140at2"/>
<feature type="transmembrane region" description="Helical" evidence="7">
    <location>
        <begin position="211"/>
        <end position="229"/>
    </location>
</feature>
<feature type="transmembrane region" description="Helical" evidence="7">
    <location>
        <begin position="21"/>
        <end position="40"/>
    </location>
</feature>
<evidence type="ECO:0000313" key="10">
    <source>
        <dbReference type="Proteomes" id="UP000284057"/>
    </source>
</evidence>
<dbReference type="GO" id="GO:0005886">
    <property type="term" value="C:plasma membrane"/>
    <property type="evidence" value="ECO:0007669"/>
    <property type="project" value="UniProtKB-SubCell"/>
</dbReference>
<dbReference type="UniPathway" id="UPA00664"/>
<evidence type="ECO:0000256" key="1">
    <source>
        <dbReference type="ARBA" id="ARBA00007150"/>
    </source>
</evidence>
<organism evidence="9 10">
    <name type="scientific">Jiangella rhizosphaerae</name>
    <dbReference type="NCBI Taxonomy" id="2293569"/>
    <lineage>
        <taxon>Bacteria</taxon>
        <taxon>Bacillati</taxon>
        <taxon>Actinomycetota</taxon>
        <taxon>Actinomycetes</taxon>
        <taxon>Jiangellales</taxon>
        <taxon>Jiangellaceae</taxon>
        <taxon>Jiangella</taxon>
    </lineage>
</organism>
<keyword evidence="4 7" id="KW-0812">Transmembrane</keyword>
<evidence type="ECO:0000256" key="4">
    <source>
        <dbReference type="ARBA" id="ARBA00022692"/>
    </source>
</evidence>
<evidence type="ECO:0000256" key="5">
    <source>
        <dbReference type="ARBA" id="ARBA00022989"/>
    </source>
</evidence>
<evidence type="ECO:0000256" key="2">
    <source>
        <dbReference type="ARBA" id="ARBA00022475"/>
    </source>
</evidence>
<dbReference type="GO" id="GO:0042158">
    <property type="term" value="P:lipoprotein biosynthetic process"/>
    <property type="evidence" value="ECO:0007669"/>
    <property type="project" value="UniProtKB-UniRule"/>
</dbReference>
<keyword evidence="10" id="KW-1185">Reference proteome</keyword>
<evidence type="ECO:0000256" key="7">
    <source>
        <dbReference type="HAMAP-Rule" id="MF_01147"/>
    </source>
</evidence>
<accession>A0A418KVL7</accession>
<reference evidence="9 10" key="1">
    <citation type="submission" date="2018-09" db="EMBL/GenBank/DDBJ databases">
        <title>Isolation, diversity and antifungal activity of actinobacteria from wheat.</title>
        <authorList>
            <person name="Han C."/>
        </authorList>
    </citation>
    <scope>NUCLEOTIDE SEQUENCE [LARGE SCALE GENOMIC DNA]</scope>
    <source>
        <strain evidence="9 10">NEAU-YY265</strain>
    </source>
</reference>
<comment type="subcellular location">
    <subcellularLocation>
        <location evidence="7">Cell membrane</location>
        <topology evidence="7">Multi-pass membrane protein</topology>
    </subcellularLocation>
</comment>
<sequence>MVPTSIPSPSSGSWEIGSFDLRAYALCIMAGIVVAIWLTNRRWLARGGEPGVVADIAVWAVPFGIIGGRLYHVITDNQLYFREGRDPWQALRIWEGGLGIWGAIAMGALGVWIACRRRGVPFAAMADAAAPGILLAQALGRWGNWFNQELFGRPTDLPWGLEIDPVHRPDGYADVATFHPTFLYESLWAVALALLLLWADKRYTIGHGRLFALYVAGYTLGRGFWEYLRIDPANEVFGVRVNLWVTGLIFVAAMGYFFWSLKRHPGREDPETLRGFYDQPDPFDDKGKAEDDAPLTLPDDEPEDGEKEPADAKPAAGEKPSEAKPSEQKPADGDKPADAEKADDEKPAEPATAAATAKKASATTTAAAATAAGTSTASTAATKATTAKKTTTAKKAPAAKKTAAKTTAATKSTAAAKKAPAEKPADTAPAETAAEKAPAAKKTATKKATAATKTAAATSAAKKAPAKKAPAKKAPATQAPDASAETPSAESTGTPASGS</sequence>
<keyword evidence="5 7" id="KW-1133">Transmembrane helix</keyword>
<keyword evidence="9" id="KW-0449">Lipoprotein</keyword>
<keyword evidence="2 7" id="KW-1003">Cell membrane</keyword>
<feature type="compositionally biased region" description="Low complexity" evidence="8">
    <location>
        <begin position="426"/>
        <end position="463"/>
    </location>
</feature>
<dbReference type="PANTHER" id="PTHR30589">
    <property type="entry name" value="PROLIPOPROTEIN DIACYLGLYCERYL TRANSFERASE"/>
    <property type="match status" value="1"/>
</dbReference>
<evidence type="ECO:0000256" key="3">
    <source>
        <dbReference type="ARBA" id="ARBA00022679"/>
    </source>
</evidence>
<feature type="transmembrane region" description="Helical" evidence="7">
    <location>
        <begin position="241"/>
        <end position="259"/>
    </location>
</feature>
<name>A0A418KVL7_9ACTN</name>
<feature type="transmembrane region" description="Helical" evidence="7">
    <location>
        <begin position="52"/>
        <end position="71"/>
    </location>
</feature>
<feature type="compositionally biased region" description="Low complexity" evidence="8">
    <location>
        <begin position="349"/>
        <end position="418"/>
    </location>
</feature>
<comment type="function">
    <text evidence="7">Catalyzes the transfer of the diacylglyceryl group from phosphatidylglycerol to the sulfhydryl group of the N-terminal cysteine of a prolipoprotein, the first step in the formation of mature lipoproteins.</text>
</comment>
<evidence type="ECO:0000256" key="8">
    <source>
        <dbReference type="SAM" id="MobiDB-lite"/>
    </source>
</evidence>
<comment type="caution">
    <text evidence="9">The sequence shown here is derived from an EMBL/GenBank/DDBJ whole genome shotgun (WGS) entry which is preliminary data.</text>
</comment>
<feature type="compositionally biased region" description="Polar residues" evidence="8">
    <location>
        <begin position="485"/>
        <end position="499"/>
    </location>
</feature>
<feature type="transmembrane region" description="Helical" evidence="7">
    <location>
        <begin position="182"/>
        <end position="199"/>
    </location>
</feature>
<dbReference type="Pfam" id="PF01790">
    <property type="entry name" value="LGT"/>
    <property type="match status" value="1"/>
</dbReference>
<feature type="transmembrane region" description="Helical" evidence="7">
    <location>
        <begin position="91"/>
        <end position="115"/>
    </location>
</feature>